<dbReference type="Proteomes" id="UP000275408">
    <property type="component" value="Unassembled WGS sequence"/>
</dbReference>
<dbReference type="EMBL" id="RCHS01000628">
    <property type="protein sequence ID" value="RMX57614.1"/>
    <property type="molecule type" value="Genomic_DNA"/>
</dbReference>
<sequence>MEFLSVQKHKDAGRVRKERLIEIDGKALLRKHLEVDSKFEKLGVARASSVHHATRHDCPTSNDMCNGCGKHRHWQQVCRASSVKFVSDGDQNLNSNPQSTYVITHVICQDSLKGIFFDLDLSPPASTPASPRRLRLTLVTPATLYMSLTSTSSPLYEWICPLSVSLTTQRLADSIRMRALSIMMWTLLITWSLLKHLLLLSTPARSMENPPSPAPATPTSPASDETHMETSPHCAMPSPSPSPSLPKSQTVTRSIEHYSIITFYKARTR</sequence>
<protein>
    <submittedName>
        <fullName evidence="2">Uncharacterized protein</fullName>
    </submittedName>
</protein>
<feature type="region of interest" description="Disordered" evidence="1">
    <location>
        <begin position="205"/>
        <end position="251"/>
    </location>
</feature>
<dbReference type="AlphaFoldDB" id="A0A3M6UVP4"/>
<evidence type="ECO:0000313" key="2">
    <source>
        <dbReference type="EMBL" id="RMX57614.1"/>
    </source>
</evidence>
<gene>
    <name evidence="2" type="ORF">pdam_00015737</name>
</gene>
<reference evidence="2 3" key="1">
    <citation type="journal article" date="2018" name="Sci. Rep.">
        <title>Comparative analysis of the Pocillopora damicornis genome highlights role of immune system in coral evolution.</title>
        <authorList>
            <person name="Cunning R."/>
            <person name="Bay R.A."/>
            <person name="Gillette P."/>
            <person name="Baker A.C."/>
            <person name="Traylor-Knowles N."/>
        </authorList>
    </citation>
    <scope>NUCLEOTIDE SEQUENCE [LARGE SCALE GENOMIC DNA]</scope>
    <source>
        <strain evidence="2">RSMAS</strain>
        <tissue evidence="2">Whole animal</tissue>
    </source>
</reference>
<organism evidence="2 3">
    <name type="scientific">Pocillopora damicornis</name>
    <name type="common">Cauliflower coral</name>
    <name type="synonym">Millepora damicornis</name>
    <dbReference type="NCBI Taxonomy" id="46731"/>
    <lineage>
        <taxon>Eukaryota</taxon>
        <taxon>Metazoa</taxon>
        <taxon>Cnidaria</taxon>
        <taxon>Anthozoa</taxon>
        <taxon>Hexacorallia</taxon>
        <taxon>Scleractinia</taxon>
        <taxon>Astrocoeniina</taxon>
        <taxon>Pocilloporidae</taxon>
        <taxon>Pocillopora</taxon>
    </lineage>
</organism>
<proteinExistence type="predicted"/>
<name>A0A3M6UVP4_POCDA</name>
<evidence type="ECO:0000313" key="3">
    <source>
        <dbReference type="Proteomes" id="UP000275408"/>
    </source>
</evidence>
<evidence type="ECO:0000256" key="1">
    <source>
        <dbReference type="SAM" id="MobiDB-lite"/>
    </source>
</evidence>
<keyword evidence="3" id="KW-1185">Reference proteome</keyword>
<accession>A0A3M6UVP4</accession>
<comment type="caution">
    <text evidence="2">The sequence shown here is derived from an EMBL/GenBank/DDBJ whole genome shotgun (WGS) entry which is preliminary data.</text>
</comment>